<reference evidence="2 3" key="1">
    <citation type="journal article" date="2004" name="Syst. Appl. Microbiol.">
        <title>Cryptoendolithic actinomycetes from antarctic sandstone rock samples: Micromonospora endolithica sp. nov. and two isolates related to Micromonospora coerulea Jensen 1932.</title>
        <authorList>
            <person name="Hirsch P."/>
            <person name="Mevs U."/>
            <person name="Kroppenstedt R.M."/>
            <person name="Schumann P."/>
            <person name="Stackebrandt E."/>
        </authorList>
    </citation>
    <scope>NUCLEOTIDE SEQUENCE [LARGE SCALE GENOMIC DNA]</scope>
    <source>
        <strain evidence="2 3">JCM 12677</strain>
    </source>
</reference>
<comment type="caution">
    <text evidence="2">The sequence shown here is derived from an EMBL/GenBank/DDBJ whole genome shotgun (WGS) entry which is preliminary data.</text>
</comment>
<evidence type="ECO:0000313" key="3">
    <source>
        <dbReference type="Proteomes" id="UP000281726"/>
    </source>
</evidence>
<sequence length="360" mass="39663">MMAVQPHPVAFVDESWLQQRGSPGAYLMAAVLIDQDDVAPAIAAANAAAAGQPYHSSELYHRGHVGTIEAMLDVVDNHAGWSVVSAQVPLDNGRQALTPDNPQNMRGHLEDQREYARQVSLERLLRYLNAQRVRDVYLESRASMREWQEARDAGSRLPATDRTDIRAYRRLLDQSAISHRMRLVHVKDRSHAGLWMADAVAWSAGRAIRADEPQWWNRIADVATVLEATTGAELRLNERGAAPPDGERGPHNLSQSAQAMSSPTVYSAGPEPNQAGAILRSLVAQADQARTPASDQLTREVLGYVQHIAERVEQLSRTVDQMLPRAAGTSETTPDRTATPQPRRDLHDDVEPATQPDLGE</sequence>
<protein>
    <recommendedName>
        <fullName evidence="4">DUF3800 domain-containing protein</fullName>
    </recommendedName>
</protein>
<dbReference type="Proteomes" id="UP000281726">
    <property type="component" value="Unassembled WGS sequence"/>
</dbReference>
<accession>A0A3A9ZQL2</accession>
<dbReference type="EMBL" id="RBAK01000001">
    <property type="protein sequence ID" value="RKN50479.1"/>
    <property type="molecule type" value="Genomic_DNA"/>
</dbReference>
<feature type="region of interest" description="Disordered" evidence="1">
    <location>
        <begin position="323"/>
        <end position="360"/>
    </location>
</feature>
<name>A0A3A9ZQL2_9ACTN</name>
<evidence type="ECO:0000256" key="1">
    <source>
        <dbReference type="SAM" id="MobiDB-lite"/>
    </source>
</evidence>
<dbReference type="AlphaFoldDB" id="A0A3A9ZQL2"/>
<proteinExistence type="predicted"/>
<evidence type="ECO:0000313" key="2">
    <source>
        <dbReference type="EMBL" id="RKN50479.1"/>
    </source>
</evidence>
<gene>
    <name evidence="2" type="ORF">D7223_01395</name>
</gene>
<evidence type="ECO:0008006" key="4">
    <source>
        <dbReference type="Google" id="ProtNLM"/>
    </source>
</evidence>
<feature type="region of interest" description="Disordered" evidence="1">
    <location>
        <begin position="238"/>
        <end position="273"/>
    </location>
</feature>
<organism evidence="2 3">
    <name type="scientific">Micromonospora endolithica</name>
    <dbReference type="NCBI Taxonomy" id="230091"/>
    <lineage>
        <taxon>Bacteria</taxon>
        <taxon>Bacillati</taxon>
        <taxon>Actinomycetota</taxon>
        <taxon>Actinomycetes</taxon>
        <taxon>Micromonosporales</taxon>
        <taxon>Micromonosporaceae</taxon>
        <taxon>Micromonospora</taxon>
    </lineage>
</organism>
<feature type="compositionally biased region" description="Polar residues" evidence="1">
    <location>
        <begin position="329"/>
        <end position="340"/>
    </location>
</feature>
<feature type="compositionally biased region" description="Polar residues" evidence="1">
    <location>
        <begin position="252"/>
        <end position="265"/>
    </location>
</feature>
<keyword evidence="3" id="KW-1185">Reference proteome</keyword>